<dbReference type="EMBL" id="CAFBQU010000036">
    <property type="protein sequence ID" value="CAB5066660.1"/>
    <property type="molecule type" value="Genomic_DNA"/>
</dbReference>
<dbReference type="InterPro" id="IPR029066">
    <property type="entry name" value="PLP-binding_barrel"/>
</dbReference>
<dbReference type="SMART" id="SM01119">
    <property type="entry name" value="D-ser_dehydrat"/>
    <property type="match status" value="1"/>
</dbReference>
<dbReference type="Gene3D" id="2.40.37.20">
    <property type="entry name" value="D-serine dehydratase-like domain"/>
    <property type="match status" value="1"/>
</dbReference>
<evidence type="ECO:0000256" key="2">
    <source>
        <dbReference type="ARBA" id="ARBA00023239"/>
    </source>
</evidence>
<dbReference type="PANTHER" id="PTHR28004">
    <property type="entry name" value="ZGC:162816-RELATED"/>
    <property type="match status" value="1"/>
</dbReference>
<reference evidence="4" key="1">
    <citation type="submission" date="2020-05" db="EMBL/GenBank/DDBJ databases">
        <authorList>
            <person name="Chiriac C."/>
            <person name="Salcher M."/>
            <person name="Ghai R."/>
            <person name="Kavagutti S V."/>
        </authorList>
    </citation>
    <scope>NUCLEOTIDE SEQUENCE</scope>
</reference>
<proteinExistence type="inferred from homology"/>
<evidence type="ECO:0000256" key="1">
    <source>
        <dbReference type="ARBA" id="ARBA00005323"/>
    </source>
</evidence>
<dbReference type="SUPFAM" id="SSF51419">
    <property type="entry name" value="PLP-binding barrel"/>
    <property type="match status" value="1"/>
</dbReference>
<sequence>MYIDDLPTPALIIEANALEHNLTAMAASYPGTTLRPHVKAHKCTALAKVQERFGHTGFTCATPREVLGLAKANLNTDILLANECVDVARLGALAGTNVTIAVDSEETIRAAFRAGLKKVVIDVFVGLPRCGCEPDDAGRLADLARSLGLTVRGVMGYEGHLMMEKTADKSHQVNTAMQTLHACAETVGGDIISAGGTGTYKEHLTSGITELQAGSYALMDSHYATLGFPFIQAVHVVGTVISRSAQWAVADVGLKALGMDHGNPEVDGYDVWFCSDEHITFAVKRDAASQPVPAPLTLPQVGERVLITPAHIDPTMSQHERAFVHREGLVVDEWAIDLRGW</sequence>
<name>A0A6J7UL35_9ZZZZ</name>
<dbReference type="InterPro" id="IPR026956">
    <property type="entry name" value="D-ser_dehydrat-like_dom"/>
</dbReference>
<dbReference type="Pfam" id="PF01168">
    <property type="entry name" value="Ala_racemase_N"/>
    <property type="match status" value="1"/>
</dbReference>
<evidence type="ECO:0000259" key="3">
    <source>
        <dbReference type="SMART" id="SM01119"/>
    </source>
</evidence>
<dbReference type="Pfam" id="PF14031">
    <property type="entry name" value="D-ser_dehydrat"/>
    <property type="match status" value="1"/>
</dbReference>
<protein>
    <submittedName>
        <fullName evidence="4">Unannotated protein</fullName>
    </submittedName>
</protein>
<keyword evidence="2" id="KW-0456">Lyase</keyword>
<dbReference type="InterPro" id="IPR042208">
    <property type="entry name" value="D-ser_dehydrat-like_sf"/>
</dbReference>
<dbReference type="GO" id="GO:0008721">
    <property type="term" value="F:D-serine ammonia-lyase activity"/>
    <property type="evidence" value="ECO:0007669"/>
    <property type="project" value="TreeGrafter"/>
</dbReference>
<gene>
    <name evidence="4" type="ORF">UFOPK4347_01248</name>
</gene>
<dbReference type="InterPro" id="IPR001608">
    <property type="entry name" value="Ala_racemase_N"/>
</dbReference>
<evidence type="ECO:0000313" key="4">
    <source>
        <dbReference type="EMBL" id="CAB5066660.1"/>
    </source>
</evidence>
<feature type="domain" description="D-serine dehydratase-like" evidence="3">
    <location>
        <begin position="233"/>
        <end position="326"/>
    </location>
</feature>
<dbReference type="PANTHER" id="PTHR28004:SF2">
    <property type="entry name" value="D-SERINE DEHYDRATASE"/>
    <property type="match status" value="1"/>
</dbReference>
<accession>A0A6J7UL35</accession>
<dbReference type="Gene3D" id="3.20.20.10">
    <property type="entry name" value="Alanine racemase"/>
    <property type="match status" value="1"/>
</dbReference>
<dbReference type="GO" id="GO:0036088">
    <property type="term" value="P:D-serine catabolic process"/>
    <property type="evidence" value="ECO:0007669"/>
    <property type="project" value="TreeGrafter"/>
</dbReference>
<dbReference type="InterPro" id="IPR051466">
    <property type="entry name" value="D-amino_acid_metab_enzyme"/>
</dbReference>
<comment type="similarity">
    <text evidence="1">Belongs to the DSD1 family.</text>
</comment>
<dbReference type="AlphaFoldDB" id="A0A6J7UL35"/>
<organism evidence="4">
    <name type="scientific">freshwater metagenome</name>
    <dbReference type="NCBI Taxonomy" id="449393"/>
    <lineage>
        <taxon>unclassified sequences</taxon>
        <taxon>metagenomes</taxon>
        <taxon>ecological metagenomes</taxon>
    </lineage>
</organism>